<dbReference type="EMBL" id="JJPJ01000091">
    <property type="protein sequence ID" value="KKG61030.1"/>
    <property type="molecule type" value="Genomic_DNA"/>
</dbReference>
<dbReference type="EMBL" id="JJQW01000086">
    <property type="protein sequence ID" value="KKH86954.1"/>
    <property type="molecule type" value="Genomic_DNA"/>
</dbReference>
<evidence type="ECO:0000313" key="16">
    <source>
        <dbReference type="EMBL" id="KKH70508.1"/>
    </source>
</evidence>
<evidence type="ECO:0000313" key="17">
    <source>
        <dbReference type="EMBL" id="KKH79090.1"/>
    </source>
</evidence>
<dbReference type="EMBL" id="JJQM01000084">
    <property type="protein sequence ID" value="KKH55081.1"/>
    <property type="molecule type" value="Genomic_DNA"/>
</dbReference>
<dbReference type="Proteomes" id="UP000034188">
    <property type="component" value="Unassembled WGS sequence"/>
</dbReference>
<evidence type="ECO:0000313" key="39">
    <source>
        <dbReference type="Proteomes" id="UP000034668"/>
    </source>
</evidence>
<sequence length="219" mass="26143">MSLSYSLSTFLQNHCDEMFDIWIQELNNNGLCKHERELFLHKIPYMAASAYKIDPLFKQPGIYLWGCDDIPRYIGKTERSFKKRLFNRYIPRKCGTTCKSPTQCGISEILRDYYESSQLNVFRTTFEKNKKMTKEQIEKDLTITIRSYERLYGALDFSQFEKENIWFAILPFEDTNKKFIDIFETLFIHSAQNYNDKKRYPELLNKGKMDIDKDESSIF</sequence>
<evidence type="ECO:0000313" key="3">
    <source>
        <dbReference type="EMBL" id="KKG36748.1"/>
    </source>
</evidence>
<evidence type="ECO:0000313" key="11">
    <source>
        <dbReference type="EMBL" id="KKH36835.1"/>
    </source>
</evidence>
<evidence type="ECO:0000313" key="1">
    <source>
        <dbReference type="EMBL" id="KKG00851.1"/>
    </source>
</evidence>
<dbReference type="Proteomes" id="UP000034566">
    <property type="component" value="Unassembled WGS sequence"/>
</dbReference>
<dbReference type="EMBL" id="JJQG01000114">
    <property type="protein sequence ID" value="KKH36835.1"/>
    <property type="molecule type" value="Genomic_DNA"/>
</dbReference>
<dbReference type="Proteomes" id="UP000034424">
    <property type="component" value="Unassembled WGS sequence"/>
</dbReference>
<proteinExistence type="predicted"/>
<dbReference type="Proteomes" id="UP000033814">
    <property type="component" value="Unassembled WGS sequence"/>
</dbReference>
<evidence type="ECO:0000313" key="25">
    <source>
        <dbReference type="Proteomes" id="UP000033864"/>
    </source>
</evidence>
<organism evidence="5 33">
    <name type="scientific">Methanosarcina mazei</name>
    <name type="common">Methanosarcina frisia</name>
    <dbReference type="NCBI Taxonomy" id="2209"/>
    <lineage>
        <taxon>Archaea</taxon>
        <taxon>Methanobacteriati</taxon>
        <taxon>Methanobacteriota</taxon>
        <taxon>Stenosarchaea group</taxon>
        <taxon>Methanomicrobia</taxon>
        <taxon>Methanosarcinales</taxon>
        <taxon>Methanosarcinaceae</taxon>
        <taxon>Methanosarcina</taxon>
    </lineage>
</organism>
<comment type="caution">
    <text evidence="5">The sequence shown here is derived from an EMBL/GenBank/DDBJ whole genome shotgun (WGS) entry which is preliminary data.</text>
</comment>
<dbReference type="EMBL" id="JJPL01000116">
    <property type="protein sequence ID" value="KKG62104.1"/>
    <property type="molecule type" value="Genomic_DNA"/>
</dbReference>
<protein>
    <recommendedName>
        <fullName evidence="46">GIY-YIG domain-containing protein</fullName>
    </recommendedName>
</protein>
<dbReference type="Proteomes" id="UP000034925">
    <property type="component" value="Unassembled WGS sequence"/>
</dbReference>
<evidence type="ECO:0000313" key="15">
    <source>
        <dbReference type="EMBL" id="KKH67826.1"/>
    </source>
</evidence>
<evidence type="ECO:0000313" key="10">
    <source>
        <dbReference type="EMBL" id="KKH31769.1"/>
    </source>
</evidence>
<dbReference type="EMBL" id="JJPW01000005">
    <property type="protein sequence ID" value="KKH04085.1"/>
    <property type="molecule type" value="Genomic_DNA"/>
</dbReference>
<evidence type="ECO:0008006" key="46">
    <source>
        <dbReference type="Google" id="ProtNLM"/>
    </source>
</evidence>
<evidence type="ECO:0000313" key="18">
    <source>
        <dbReference type="EMBL" id="KKH86452.1"/>
    </source>
</evidence>
<dbReference type="EMBL" id="JJQJ01000048">
    <property type="protein sequence ID" value="KKH51834.1"/>
    <property type="molecule type" value="Genomic_DNA"/>
</dbReference>
<evidence type="ECO:0000313" key="21">
    <source>
        <dbReference type="EMBL" id="KKH98500.1"/>
    </source>
</evidence>
<dbReference type="Proteomes" id="UP000033864">
    <property type="component" value="Unassembled WGS sequence"/>
</dbReference>
<evidence type="ECO:0000313" key="24">
    <source>
        <dbReference type="Proteomes" id="UP000033814"/>
    </source>
</evidence>
<dbReference type="Proteomes" id="UP000034232">
    <property type="component" value="Unassembled WGS sequence"/>
</dbReference>
<evidence type="ECO:0000313" key="30">
    <source>
        <dbReference type="Proteomes" id="UP000034227"/>
    </source>
</evidence>
<evidence type="ECO:0000313" key="23">
    <source>
        <dbReference type="EMBL" id="KKI06355.1"/>
    </source>
</evidence>
<dbReference type="EMBL" id="JJQV01000009">
    <property type="protein sequence ID" value="KKH86452.1"/>
    <property type="molecule type" value="Genomic_DNA"/>
</dbReference>
<evidence type="ECO:0000313" key="4">
    <source>
        <dbReference type="EMBL" id="KKG50217.1"/>
    </source>
</evidence>
<dbReference type="Proteomes" id="UP000034279">
    <property type="component" value="Unassembled WGS sequence"/>
</dbReference>
<dbReference type="Proteomes" id="UP000034227">
    <property type="component" value="Unassembled WGS sequence"/>
</dbReference>
<evidence type="ECO:0000313" key="5">
    <source>
        <dbReference type="EMBL" id="KKG61030.1"/>
    </source>
</evidence>
<evidence type="ECO:0000313" key="7">
    <source>
        <dbReference type="EMBL" id="KKG63287.1"/>
    </source>
</evidence>
<evidence type="ECO:0000313" key="2">
    <source>
        <dbReference type="EMBL" id="KKG02514.1"/>
    </source>
</evidence>
<dbReference type="Proteomes" id="UP000034668">
    <property type="component" value="Unassembled WGS sequence"/>
</dbReference>
<evidence type="ECO:0000313" key="45">
    <source>
        <dbReference type="Proteomes" id="UP000034937"/>
    </source>
</evidence>
<evidence type="ECO:0000313" key="26">
    <source>
        <dbReference type="Proteomes" id="UP000033885"/>
    </source>
</evidence>
<evidence type="ECO:0000313" key="37">
    <source>
        <dbReference type="Proteomes" id="UP000034566"/>
    </source>
</evidence>
<evidence type="ECO:0000313" key="14">
    <source>
        <dbReference type="EMBL" id="KKH60088.1"/>
    </source>
</evidence>
<dbReference type="Proteomes" id="UP000034597">
    <property type="component" value="Unassembled WGS sequence"/>
</dbReference>
<dbReference type="Proteomes" id="UP000033933">
    <property type="component" value="Unassembled WGS sequence"/>
</dbReference>
<evidence type="ECO:0000313" key="19">
    <source>
        <dbReference type="EMBL" id="KKH86954.1"/>
    </source>
</evidence>
<evidence type="ECO:0000313" key="35">
    <source>
        <dbReference type="Proteomes" id="UP000034424"/>
    </source>
</evidence>
<evidence type="ECO:0000313" key="27">
    <source>
        <dbReference type="Proteomes" id="UP000033933"/>
    </source>
</evidence>
<dbReference type="EMBL" id="JJRB01000013">
    <property type="protein sequence ID" value="KKI06355.1"/>
    <property type="molecule type" value="Genomic_DNA"/>
</dbReference>
<dbReference type="AlphaFoldDB" id="A0A0F8IWD5"/>
<evidence type="ECO:0000313" key="6">
    <source>
        <dbReference type="EMBL" id="KKG62104.1"/>
    </source>
</evidence>
<dbReference type="Proteomes" id="UP000034253">
    <property type="component" value="Unassembled WGS sequence"/>
</dbReference>
<dbReference type="EMBL" id="JJPI01000141">
    <property type="protein sequence ID" value="KKG50217.1"/>
    <property type="molecule type" value="Genomic_DNA"/>
</dbReference>
<dbReference type="Proteomes" id="UP000033885">
    <property type="component" value="Unassembled WGS sequence"/>
</dbReference>
<evidence type="ECO:0000313" key="32">
    <source>
        <dbReference type="Proteomes" id="UP000034253"/>
    </source>
</evidence>
<evidence type="ECO:0000313" key="13">
    <source>
        <dbReference type="EMBL" id="KKH55081.1"/>
    </source>
</evidence>
<evidence type="ECO:0000313" key="28">
    <source>
        <dbReference type="Proteomes" id="UP000034142"/>
    </source>
</evidence>
<evidence type="ECO:0000313" key="20">
    <source>
        <dbReference type="EMBL" id="KKH96655.1"/>
    </source>
</evidence>
<dbReference type="Proteomes" id="UP000034142">
    <property type="component" value="Unassembled WGS sequence"/>
</dbReference>
<evidence type="ECO:0000313" key="22">
    <source>
        <dbReference type="EMBL" id="KKI04158.1"/>
    </source>
</evidence>
<evidence type="ECO:0000313" key="42">
    <source>
        <dbReference type="Proteomes" id="UP000034817"/>
    </source>
</evidence>
<name>A0A0F8IWD5_METMZ</name>
<evidence type="ECO:0000313" key="31">
    <source>
        <dbReference type="Proteomes" id="UP000034232"/>
    </source>
</evidence>
<gene>
    <name evidence="3" type="ORF">DU30_04795</name>
    <name evidence="2" type="ORF">DU31_05560</name>
    <name evidence="4" type="ORF">DU33_10680</name>
    <name evidence="1" type="ORF">DU40_15300</name>
    <name evidence="7" type="ORF">DU45_15100</name>
    <name evidence="11" type="ORF">DU54_08010</name>
    <name evidence="8" type="ORF">DU55_03710</name>
    <name evidence="9" type="ORF">DU56_16380</name>
    <name evidence="10" type="ORF">DU58_09735</name>
    <name evidence="5" type="ORF">DU64_10595</name>
    <name evidence="6" type="ORF">DU67_18515</name>
    <name evidence="16" type="ORF">DU73_14085</name>
    <name evidence="14" type="ORF">DU75_05140</name>
    <name evidence="13" type="ORF">DU76_05030</name>
    <name evidence="21" type="ORF">DU79_20540</name>
    <name evidence="22" type="ORF">DU81_04470</name>
    <name evidence="18" type="ORF">DU82_11335</name>
    <name evidence="23" type="ORF">DU83_11130</name>
    <name evidence="20" type="ORF">DU84_08600</name>
    <name evidence="12" type="ORF">DU85_10305</name>
    <name evidence="17" type="ORF">DU86_05905</name>
    <name evidence="15" type="ORF">DU87_15035</name>
    <name evidence="19" type="ORF">DU88_07405</name>
</gene>
<dbReference type="EMBL" id="JJRA01000070">
    <property type="protein sequence ID" value="KKI04158.1"/>
    <property type="molecule type" value="Genomic_DNA"/>
</dbReference>
<dbReference type="Proteomes" id="UP000034758">
    <property type="component" value="Unassembled WGS sequence"/>
</dbReference>
<evidence type="ECO:0000313" key="38">
    <source>
        <dbReference type="Proteomes" id="UP000034597"/>
    </source>
</evidence>
<evidence type="ECO:0000313" key="33">
    <source>
        <dbReference type="Proteomes" id="UP000034279"/>
    </source>
</evidence>
<dbReference type="EMBL" id="JJQD01000033">
    <property type="protein sequence ID" value="KKH31769.1"/>
    <property type="molecule type" value="Genomic_DNA"/>
</dbReference>
<evidence type="ECO:0000313" key="40">
    <source>
        <dbReference type="Proteomes" id="UP000034692"/>
    </source>
</evidence>
<dbReference type="Proteomes" id="UP000034692">
    <property type="component" value="Unassembled WGS sequence"/>
</dbReference>
<evidence type="ECO:0000313" key="9">
    <source>
        <dbReference type="EMBL" id="KKH04085.1"/>
    </source>
</evidence>
<dbReference type="EMBL" id="JJQP01000021">
    <property type="protein sequence ID" value="KKH70508.1"/>
    <property type="molecule type" value="Genomic_DNA"/>
</dbReference>
<accession>A0A0F8IWD5</accession>
<evidence type="ECO:0000313" key="8">
    <source>
        <dbReference type="EMBL" id="KKG76436.1"/>
    </source>
</evidence>
<evidence type="ECO:0000313" key="44">
    <source>
        <dbReference type="Proteomes" id="UP000034925"/>
    </source>
</evidence>
<evidence type="ECO:0000313" key="41">
    <source>
        <dbReference type="Proteomes" id="UP000034758"/>
    </source>
</evidence>
<dbReference type="Proteomes" id="UP000034872">
    <property type="component" value="Unassembled WGS sequence"/>
</dbReference>
<dbReference type="EMBL" id="JJQX01000042">
    <property type="protein sequence ID" value="KKH98500.1"/>
    <property type="molecule type" value="Genomic_DNA"/>
</dbReference>
<dbReference type="Proteomes" id="UP000034937">
    <property type="component" value="Unassembled WGS sequence"/>
</dbReference>
<dbReference type="EMBL" id="JJPK01000039">
    <property type="protein sequence ID" value="KKG63287.1"/>
    <property type="molecule type" value="Genomic_DNA"/>
</dbReference>
<dbReference type="EMBL" id="JJOR01000111">
    <property type="protein sequence ID" value="KKG02514.1"/>
    <property type="molecule type" value="Genomic_DNA"/>
</dbReference>
<dbReference type="EMBL" id="JJQO01000301">
    <property type="protein sequence ID" value="KKH60088.1"/>
    <property type="molecule type" value="Genomic_DNA"/>
</dbReference>
<evidence type="ECO:0000313" key="34">
    <source>
        <dbReference type="Proteomes" id="UP000034298"/>
    </source>
</evidence>
<evidence type="ECO:0000313" key="29">
    <source>
        <dbReference type="Proteomes" id="UP000034188"/>
    </source>
</evidence>
<evidence type="ECO:0000313" key="36">
    <source>
        <dbReference type="Proteomes" id="UP000034547"/>
    </source>
</evidence>
<dbReference type="EMBL" id="JJPC01000034">
    <property type="protein sequence ID" value="KKG36748.1"/>
    <property type="molecule type" value="Genomic_DNA"/>
</dbReference>
<dbReference type="PATRIC" id="fig|2209.42.peg.2362"/>
<dbReference type="Proteomes" id="UP000034298">
    <property type="component" value="Unassembled WGS sequence"/>
</dbReference>
<evidence type="ECO:0000313" key="12">
    <source>
        <dbReference type="EMBL" id="KKH51834.1"/>
    </source>
</evidence>
<dbReference type="EMBL" id="JJQZ01000071">
    <property type="protein sequence ID" value="KKH96655.1"/>
    <property type="molecule type" value="Genomic_DNA"/>
</dbReference>
<dbReference type="EMBL" id="JJOT01000090">
    <property type="protein sequence ID" value="KKG00851.1"/>
    <property type="molecule type" value="Genomic_DNA"/>
</dbReference>
<dbReference type="EMBL" id="JJQR01000009">
    <property type="protein sequence ID" value="KKH79090.1"/>
    <property type="molecule type" value="Genomic_DNA"/>
</dbReference>
<dbReference type="Proteomes" id="UP000034817">
    <property type="component" value="Unassembled WGS sequence"/>
</dbReference>
<dbReference type="EMBL" id="JJQQ01000066">
    <property type="protein sequence ID" value="KKH67826.1"/>
    <property type="molecule type" value="Genomic_DNA"/>
</dbReference>
<dbReference type="EMBL" id="JJPP01000153">
    <property type="protein sequence ID" value="KKG76436.1"/>
    <property type="molecule type" value="Genomic_DNA"/>
</dbReference>
<reference evidence="24 25" key="1">
    <citation type="journal article" date="2015" name="ISME J.">
        <title>Genomic and phenotypic differentiation among Methanosarcina mazei populations from Columbia River sediment.</title>
        <authorList>
            <person name="Youngblut N.D."/>
            <person name="Wirth J.S."/>
            <person name="Henriksen J.R."/>
            <person name="Smith M."/>
            <person name="Simon H."/>
            <person name="Metcalf W.W."/>
            <person name="Whitaker R.J."/>
        </authorList>
    </citation>
    <scope>NUCLEOTIDE SEQUENCE [LARGE SCALE GENOMIC DNA]</scope>
    <source>
        <strain evidence="10 30">1.F.A.2.8</strain>
        <strain evidence="11 41">1.H.A.1A.1</strain>
        <strain evidence="12 25">1.H.A.1A.6</strain>
        <strain evidence="13 31">1.H.A.2.3</strain>
        <strain evidence="14 40">1.H.A.2.7</strain>
        <strain evidence="16">1.H.A.2.8</strain>
        <strain evidence="15 27">1.H.M.0.1</strain>
        <strain evidence="17 44">1.H.M.1A.1</strain>
        <strain evidence="18 24">1.H.M.2.2</strain>
        <strain evidence="19 45">1.H.M.2.3</strain>
        <strain evidence="21 39">1.H.M.2.4</strain>
        <strain evidence="20 43">1.H.T.2.1</strain>
        <strain evidence="22 26">1.H.T.2.3</strain>
        <strain evidence="23 36">1.H.T.2.5</strain>
        <strain evidence="2 28">2.F.A.2.3</strain>
        <strain evidence="1 38">2.F.T.0.2</strain>
        <strain evidence="3 34">3.F.A.1B.1</strain>
        <strain evidence="4 29">3.F.T.1A.1</strain>
        <strain evidence="5 33">3.F.T.1A.2</strain>
        <strain evidence="7 37">3.F.T.1A.4</strain>
        <strain evidence="6 35">3.F.T.2.1</strain>
        <strain evidence="8 42">3.H.A.2.4</strain>
        <strain evidence="9 32">3.H.M.1B.5</strain>
    </source>
</reference>
<dbReference type="Proteomes" id="UP000034547">
    <property type="component" value="Unassembled WGS sequence"/>
</dbReference>
<evidence type="ECO:0000313" key="43">
    <source>
        <dbReference type="Proteomes" id="UP000034872"/>
    </source>
</evidence>